<accession>A0A0R0C9Y7</accession>
<keyword evidence="1" id="KW-1133">Transmembrane helix</keyword>
<keyword evidence="1" id="KW-0472">Membrane</keyword>
<comment type="caution">
    <text evidence="2">The sequence shown here is derived from an EMBL/GenBank/DDBJ whole genome shotgun (WGS) entry which is preliminary data.</text>
</comment>
<dbReference type="AlphaFoldDB" id="A0A0R0C9Y7"/>
<keyword evidence="1" id="KW-0812">Transmembrane</keyword>
<dbReference type="Proteomes" id="UP000051863">
    <property type="component" value="Unassembled WGS sequence"/>
</dbReference>
<gene>
    <name evidence="2" type="ORF">ABB27_17965</name>
</gene>
<feature type="transmembrane region" description="Helical" evidence="1">
    <location>
        <begin position="48"/>
        <end position="69"/>
    </location>
</feature>
<keyword evidence="3" id="KW-1185">Reference proteome</keyword>
<dbReference type="EMBL" id="LDJJ01000077">
    <property type="protein sequence ID" value="KRG62990.1"/>
    <property type="molecule type" value="Genomic_DNA"/>
</dbReference>
<evidence type="ECO:0000256" key="1">
    <source>
        <dbReference type="SAM" id="Phobius"/>
    </source>
</evidence>
<organism evidence="2 3">
    <name type="scientific">Stenotrophomonas terrae</name>
    <dbReference type="NCBI Taxonomy" id="405446"/>
    <lineage>
        <taxon>Bacteria</taxon>
        <taxon>Pseudomonadati</taxon>
        <taxon>Pseudomonadota</taxon>
        <taxon>Gammaproteobacteria</taxon>
        <taxon>Lysobacterales</taxon>
        <taxon>Lysobacteraceae</taxon>
        <taxon>Stenotrophomonas</taxon>
    </lineage>
</organism>
<name>A0A0R0C9Y7_9GAMM</name>
<proteinExistence type="predicted"/>
<evidence type="ECO:0000313" key="3">
    <source>
        <dbReference type="Proteomes" id="UP000051863"/>
    </source>
</evidence>
<sequence>MAADKMIIFRRACAVGGLALLARCVFQAYTGSLHRRHGSDILRADDPLFFWIFLVAETCLGIYLIYFSLRRQ</sequence>
<evidence type="ECO:0000313" key="2">
    <source>
        <dbReference type="EMBL" id="KRG62990.1"/>
    </source>
</evidence>
<reference evidence="2 3" key="1">
    <citation type="submission" date="2015-05" db="EMBL/GenBank/DDBJ databases">
        <title>Genome sequencing and analysis of members of genus Stenotrophomonas.</title>
        <authorList>
            <person name="Patil P.P."/>
            <person name="Midha S."/>
            <person name="Patil P.B."/>
        </authorList>
    </citation>
    <scope>NUCLEOTIDE SEQUENCE [LARGE SCALE GENOMIC DNA]</scope>
    <source>
        <strain evidence="2 3">DSM 18941</strain>
    </source>
</reference>
<dbReference type="PATRIC" id="fig|405446.3.peg.3593"/>
<protein>
    <submittedName>
        <fullName evidence="2">Uncharacterized protein</fullName>
    </submittedName>
</protein>